<dbReference type="AlphaFoldDB" id="A0A1A6C6H9"/>
<dbReference type="InterPro" id="IPR039248">
    <property type="entry name" value="Ptase_RsbX"/>
</dbReference>
<gene>
    <name evidence="2" type="ORF">Thpro_021219</name>
</gene>
<dbReference type="Pfam" id="PF13581">
    <property type="entry name" value="HATPase_c_2"/>
    <property type="match status" value="1"/>
</dbReference>
<keyword evidence="3" id="KW-1185">Reference proteome</keyword>
<organism evidence="2 3">
    <name type="scientific">Acidihalobacter prosperus</name>
    <dbReference type="NCBI Taxonomy" id="160660"/>
    <lineage>
        <taxon>Bacteria</taxon>
        <taxon>Pseudomonadati</taxon>
        <taxon>Pseudomonadota</taxon>
        <taxon>Gammaproteobacteria</taxon>
        <taxon>Chromatiales</taxon>
        <taxon>Ectothiorhodospiraceae</taxon>
        <taxon>Acidihalobacter</taxon>
    </lineage>
</organism>
<dbReference type="InterPro" id="IPR036457">
    <property type="entry name" value="PPM-type-like_dom_sf"/>
</dbReference>
<evidence type="ECO:0000313" key="2">
    <source>
        <dbReference type="EMBL" id="OBS10169.1"/>
    </source>
</evidence>
<dbReference type="PANTHER" id="PTHR35801:SF1">
    <property type="entry name" value="PHOSPHOSERINE PHOSPHATASE RSBX"/>
    <property type="match status" value="1"/>
</dbReference>
<dbReference type="RefSeq" id="WP_236717259.1">
    <property type="nucleotide sequence ID" value="NZ_JQSG02000002.1"/>
</dbReference>
<dbReference type="Gene3D" id="3.60.40.10">
    <property type="entry name" value="PPM-type phosphatase domain"/>
    <property type="match status" value="1"/>
</dbReference>
<protein>
    <recommendedName>
        <fullName evidence="1">Histidine kinase/HSP90-like ATPase domain-containing protein</fullName>
    </recommendedName>
</protein>
<dbReference type="SUPFAM" id="SSF55874">
    <property type="entry name" value="ATPase domain of HSP90 chaperone/DNA topoisomerase II/histidine kinase"/>
    <property type="match status" value="1"/>
</dbReference>
<dbReference type="EMBL" id="JQSG02000002">
    <property type="protein sequence ID" value="OBS10169.1"/>
    <property type="molecule type" value="Genomic_DNA"/>
</dbReference>
<dbReference type="InterPro" id="IPR003594">
    <property type="entry name" value="HATPase_dom"/>
</dbReference>
<evidence type="ECO:0000313" key="3">
    <source>
        <dbReference type="Proteomes" id="UP000029273"/>
    </source>
</evidence>
<comment type="caution">
    <text evidence="2">The sequence shown here is derived from an EMBL/GenBank/DDBJ whole genome shotgun (WGS) entry which is preliminary data.</text>
</comment>
<evidence type="ECO:0000259" key="1">
    <source>
        <dbReference type="Pfam" id="PF13581"/>
    </source>
</evidence>
<dbReference type="SUPFAM" id="SSF81606">
    <property type="entry name" value="PP2C-like"/>
    <property type="match status" value="1"/>
</dbReference>
<dbReference type="Proteomes" id="UP000029273">
    <property type="component" value="Unassembled WGS sequence"/>
</dbReference>
<proteinExistence type="predicted"/>
<dbReference type="InterPro" id="IPR036890">
    <property type="entry name" value="HATPase_C_sf"/>
</dbReference>
<name>A0A1A6C6H9_9GAMM</name>
<dbReference type="Gene3D" id="3.30.565.10">
    <property type="entry name" value="Histidine kinase-like ATPase, C-terminal domain"/>
    <property type="match status" value="1"/>
</dbReference>
<sequence>MKLLVEQLIKDESDQVLLRSRLRAVARRMGFSSASRERMELVCNETTSNQLKFATGTGVIQLWESDEPRGLDLFVLDYGPGVNDLALAERDGYTTAGTMGKGLGAVRRLSDDSAFYTQSVRESAATGWHGMAVWARFHLDDAPASEWASDIGQYLRAYQDDCYNGDCLHVQPLRERVRWMHLDGLGHGKAAAEAVAPVRRMLLSGESLDVLLREIGHHLHGGRGAVGIVGEWDSSAGTVAVCGVGDLAAYHLRGNVRREMPLASGILGHAHRRADIQFAEMRPGDLCMSASDGMRRNWLLSTFPGLWELHPQMIAFFLGQVVSRGNDDRSLFIVREPMSQRERKHEFR</sequence>
<accession>A0A1A6C6H9</accession>
<dbReference type="PANTHER" id="PTHR35801">
    <property type="entry name" value="PHOSPHOSERINE PHOSPHATASE RSBX"/>
    <property type="match status" value="1"/>
</dbReference>
<reference evidence="2 3" key="1">
    <citation type="journal article" date="2014" name="Genome Announc.">
        <title>Draft Genome Sequence of the Iron-Oxidizing, Acidophilic, and Halotolerant 'Thiobacillus prosperus' Type Strain DSM 5130.</title>
        <authorList>
            <person name="Ossandon F.J."/>
            <person name="Cardenas J.P."/>
            <person name="Corbett M."/>
            <person name="Quatrini R."/>
            <person name="Holmes D.S."/>
            <person name="Watkin E."/>
        </authorList>
    </citation>
    <scope>NUCLEOTIDE SEQUENCE [LARGE SCALE GENOMIC DNA]</scope>
    <source>
        <strain evidence="2 3">DSM 5130</strain>
    </source>
</reference>
<feature type="domain" description="Histidine kinase/HSP90-like ATPase" evidence="1">
    <location>
        <begin position="18"/>
        <end position="115"/>
    </location>
</feature>